<proteinExistence type="predicted"/>
<name>A0A0F9EA68_9ZZZZ</name>
<sequence>MPNLNETLVCTQEYFDELPECILYPYLKDGQRWKTNIDNRWIISEYVHVSEEKHYFIKNMEPNIVD</sequence>
<comment type="caution">
    <text evidence="1">The sequence shown here is derived from an EMBL/GenBank/DDBJ whole genome shotgun (WGS) entry which is preliminary data.</text>
</comment>
<dbReference type="AlphaFoldDB" id="A0A0F9EA68"/>
<dbReference type="EMBL" id="LAZR01025740">
    <property type="protein sequence ID" value="KKL70948.1"/>
    <property type="molecule type" value="Genomic_DNA"/>
</dbReference>
<reference evidence="1" key="1">
    <citation type="journal article" date="2015" name="Nature">
        <title>Complex archaea that bridge the gap between prokaryotes and eukaryotes.</title>
        <authorList>
            <person name="Spang A."/>
            <person name="Saw J.H."/>
            <person name="Jorgensen S.L."/>
            <person name="Zaremba-Niedzwiedzka K."/>
            <person name="Martijn J."/>
            <person name="Lind A.E."/>
            <person name="van Eijk R."/>
            <person name="Schleper C."/>
            <person name="Guy L."/>
            <person name="Ettema T.J."/>
        </authorList>
    </citation>
    <scope>NUCLEOTIDE SEQUENCE</scope>
</reference>
<gene>
    <name evidence="1" type="ORF">LCGC14_2099830</name>
</gene>
<organism evidence="1">
    <name type="scientific">marine sediment metagenome</name>
    <dbReference type="NCBI Taxonomy" id="412755"/>
    <lineage>
        <taxon>unclassified sequences</taxon>
        <taxon>metagenomes</taxon>
        <taxon>ecological metagenomes</taxon>
    </lineage>
</organism>
<protein>
    <submittedName>
        <fullName evidence="1">Uncharacterized protein</fullName>
    </submittedName>
</protein>
<accession>A0A0F9EA68</accession>
<evidence type="ECO:0000313" key="1">
    <source>
        <dbReference type="EMBL" id="KKL70948.1"/>
    </source>
</evidence>